<sequence length="501" mass="56097">MRQTDWAAKWGRYSPDKIAFKDHDTGRCLTYRQLNGLGNRLAGYLHRTYGIGKGDRIAILAENCLEYLVLFAVAQKTGCILVPLNYRLTGAEIDYLLKNATPCLVMGENKFLPTLEAAPAYQRIAHHWTMEELAAYCDPSSLTDQNQHFSPVVLDEDDPIFILYTSGTTGFPKGALYTHKMLFWNSINTAMSLIINSESRTVNCMPPFHTGGWNVLTTPFLHHGGYTCLIRKFDPATVLQLLERERTTIFMGVPTMLKMMADLPEFETADFSNLHYIIVGGESMPIPLIERWHQKGVPIRQGYGMTEVGPNLSSLHQDDAIRKKGSIGRPNFYVDIRVADDAGEAVSPGISGELLLRGPMVTPGYWQNPEATDKAMKDGWFCTGDRVSQDEEGYLYVVDRIKNMYISGGENVYPAEVERVLLSHPAVAEAAVVGVPDEQWGESGKAYIVRRIEAEFSEGQLLKHCQSNLAKFKVPKLLVLVDSLPKNDTGKIDRQALKNWN</sequence>
<organism evidence="5 6">
    <name type="scientific">Flavilitoribacter nigricans (strain ATCC 23147 / DSM 23189 / NBRC 102662 / NCIMB 1420 / SS-2)</name>
    <name type="common">Lewinella nigricans</name>
    <dbReference type="NCBI Taxonomy" id="1122177"/>
    <lineage>
        <taxon>Bacteria</taxon>
        <taxon>Pseudomonadati</taxon>
        <taxon>Bacteroidota</taxon>
        <taxon>Saprospiria</taxon>
        <taxon>Saprospirales</taxon>
        <taxon>Lewinellaceae</taxon>
        <taxon>Flavilitoribacter</taxon>
    </lineage>
</organism>
<keyword evidence="2" id="KW-0436">Ligase</keyword>
<comment type="similarity">
    <text evidence="1">Belongs to the ATP-dependent AMP-binding enzyme family.</text>
</comment>
<dbReference type="InterPro" id="IPR000873">
    <property type="entry name" value="AMP-dep_synth/lig_dom"/>
</dbReference>
<dbReference type="FunFam" id="3.30.300.30:FF:000008">
    <property type="entry name" value="2,3-dihydroxybenzoate-AMP ligase"/>
    <property type="match status" value="1"/>
</dbReference>
<dbReference type="GO" id="GO:0031956">
    <property type="term" value="F:medium-chain fatty acid-CoA ligase activity"/>
    <property type="evidence" value="ECO:0007669"/>
    <property type="project" value="TreeGrafter"/>
</dbReference>
<evidence type="ECO:0000259" key="4">
    <source>
        <dbReference type="Pfam" id="PF13193"/>
    </source>
</evidence>
<dbReference type="PANTHER" id="PTHR43201">
    <property type="entry name" value="ACYL-COA SYNTHETASE"/>
    <property type="match status" value="1"/>
</dbReference>
<dbReference type="InterPro" id="IPR042099">
    <property type="entry name" value="ANL_N_sf"/>
</dbReference>
<evidence type="ECO:0000259" key="3">
    <source>
        <dbReference type="Pfam" id="PF00501"/>
    </source>
</evidence>
<dbReference type="SUPFAM" id="SSF56801">
    <property type="entry name" value="Acetyl-CoA synthetase-like"/>
    <property type="match status" value="1"/>
</dbReference>
<dbReference type="InterPro" id="IPR020845">
    <property type="entry name" value="AMP-binding_CS"/>
</dbReference>
<dbReference type="Gene3D" id="3.30.300.30">
    <property type="match status" value="1"/>
</dbReference>
<evidence type="ECO:0000313" key="5">
    <source>
        <dbReference type="EMBL" id="PHN06843.1"/>
    </source>
</evidence>
<dbReference type="CDD" id="cd17631">
    <property type="entry name" value="FACL_FadD13-like"/>
    <property type="match status" value="1"/>
</dbReference>
<evidence type="ECO:0000256" key="1">
    <source>
        <dbReference type="ARBA" id="ARBA00006432"/>
    </source>
</evidence>
<keyword evidence="6" id="KW-1185">Reference proteome</keyword>
<dbReference type="PROSITE" id="PS00455">
    <property type="entry name" value="AMP_BINDING"/>
    <property type="match status" value="1"/>
</dbReference>
<dbReference type="InterPro" id="IPR025110">
    <property type="entry name" value="AMP-bd_C"/>
</dbReference>
<comment type="caution">
    <text evidence="5">The sequence shown here is derived from an EMBL/GenBank/DDBJ whole genome shotgun (WGS) entry which is preliminary data.</text>
</comment>
<accession>A0A2D0NGF0</accession>
<dbReference type="Pfam" id="PF13193">
    <property type="entry name" value="AMP-binding_C"/>
    <property type="match status" value="1"/>
</dbReference>
<feature type="domain" description="AMP-dependent synthetase/ligase" evidence="3">
    <location>
        <begin position="10"/>
        <end position="366"/>
    </location>
</feature>
<dbReference type="AlphaFoldDB" id="A0A2D0NGF0"/>
<proteinExistence type="inferred from homology"/>
<protein>
    <submittedName>
        <fullName evidence="5">AMP-dependent synthetase</fullName>
    </submittedName>
</protein>
<evidence type="ECO:0000256" key="2">
    <source>
        <dbReference type="ARBA" id="ARBA00022598"/>
    </source>
</evidence>
<dbReference type="EMBL" id="PDUD01000017">
    <property type="protein sequence ID" value="PHN06843.1"/>
    <property type="molecule type" value="Genomic_DNA"/>
</dbReference>
<evidence type="ECO:0000313" key="6">
    <source>
        <dbReference type="Proteomes" id="UP000223913"/>
    </source>
</evidence>
<dbReference type="Pfam" id="PF00501">
    <property type="entry name" value="AMP-binding"/>
    <property type="match status" value="1"/>
</dbReference>
<dbReference type="Proteomes" id="UP000223913">
    <property type="component" value="Unassembled WGS sequence"/>
</dbReference>
<dbReference type="OrthoDB" id="9778383at2"/>
<dbReference type="InterPro" id="IPR045851">
    <property type="entry name" value="AMP-bd_C_sf"/>
</dbReference>
<dbReference type="PANTHER" id="PTHR43201:SF5">
    <property type="entry name" value="MEDIUM-CHAIN ACYL-COA LIGASE ACSF2, MITOCHONDRIAL"/>
    <property type="match status" value="1"/>
</dbReference>
<gene>
    <name evidence="5" type="ORF">CRP01_09490</name>
</gene>
<reference evidence="5 6" key="1">
    <citation type="submission" date="2017-10" db="EMBL/GenBank/DDBJ databases">
        <title>The draft genome sequence of Lewinella nigricans NBRC 102662.</title>
        <authorList>
            <person name="Wang K."/>
        </authorList>
    </citation>
    <scope>NUCLEOTIDE SEQUENCE [LARGE SCALE GENOMIC DNA]</scope>
    <source>
        <strain evidence="5 6">NBRC 102662</strain>
    </source>
</reference>
<dbReference type="Gene3D" id="3.40.50.12780">
    <property type="entry name" value="N-terminal domain of ligase-like"/>
    <property type="match status" value="1"/>
</dbReference>
<feature type="domain" description="AMP-binding enzyme C-terminal" evidence="4">
    <location>
        <begin position="416"/>
        <end position="491"/>
    </location>
</feature>
<name>A0A2D0NGF0_FLAN2</name>
<dbReference type="GO" id="GO:0006631">
    <property type="term" value="P:fatty acid metabolic process"/>
    <property type="evidence" value="ECO:0007669"/>
    <property type="project" value="TreeGrafter"/>
</dbReference>